<organism evidence="2 3">
    <name type="scientific">Bacillus cereus</name>
    <dbReference type="NCBI Taxonomy" id="1396"/>
    <lineage>
        <taxon>Bacteria</taxon>
        <taxon>Bacillati</taxon>
        <taxon>Bacillota</taxon>
        <taxon>Bacilli</taxon>
        <taxon>Bacillales</taxon>
        <taxon>Bacillaceae</taxon>
        <taxon>Bacillus</taxon>
        <taxon>Bacillus cereus group</taxon>
    </lineage>
</organism>
<evidence type="ECO:0000313" key="2">
    <source>
        <dbReference type="EMBL" id="KZD66327.1"/>
    </source>
</evidence>
<dbReference type="EMBL" id="LJKE01000043">
    <property type="protein sequence ID" value="KZD66327.1"/>
    <property type="molecule type" value="Genomic_DNA"/>
</dbReference>
<name>A0A164P6I7_BACCE</name>
<evidence type="ECO:0000256" key="1">
    <source>
        <dbReference type="SAM" id="Phobius"/>
    </source>
</evidence>
<keyword evidence="1" id="KW-0812">Transmembrane</keyword>
<keyword evidence="1" id="KW-1133">Transmembrane helix</keyword>
<gene>
    <name evidence="2" type="ORF">B4088_2443</name>
</gene>
<comment type="caution">
    <text evidence="2">The sequence shown here is derived from an EMBL/GenBank/DDBJ whole genome shotgun (WGS) entry which is preliminary data.</text>
</comment>
<accession>A0A164P6I7</accession>
<feature type="transmembrane region" description="Helical" evidence="1">
    <location>
        <begin position="7"/>
        <end position="29"/>
    </location>
</feature>
<feature type="transmembrane region" description="Helical" evidence="1">
    <location>
        <begin position="35"/>
        <end position="57"/>
    </location>
</feature>
<reference evidence="2 3" key="1">
    <citation type="submission" date="2015-09" db="EMBL/GenBank/DDBJ databases">
        <title>Bacillus cereus food isolates.</title>
        <authorList>
            <person name="Boekhorst J."/>
        </authorList>
    </citation>
    <scope>NUCLEOTIDE SEQUENCE [LARGE SCALE GENOMIC DNA]</scope>
    <source>
        <strain evidence="2 3">B4088</strain>
    </source>
</reference>
<sequence>MTIVQIVISTILFFACLPMGLFVGGMASYTSSDTIVQFCLGFLFAEGIPLLCLLLSLTKLLIQPSGK</sequence>
<dbReference type="AlphaFoldDB" id="A0A164P6I7"/>
<keyword evidence="1" id="KW-0472">Membrane</keyword>
<dbReference type="PATRIC" id="fig|1396.535.peg.4403"/>
<protein>
    <submittedName>
        <fullName evidence="2">Uncharacterized protein</fullName>
    </submittedName>
</protein>
<dbReference type="Proteomes" id="UP000076482">
    <property type="component" value="Unassembled WGS sequence"/>
</dbReference>
<proteinExistence type="predicted"/>
<evidence type="ECO:0000313" key="3">
    <source>
        <dbReference type="Proteomes" id="UP000076482"/>
    </source>
</evidence>